<reference evidence="2" key="2">
    <citation type="submission" date="2004-02" db="EMBL/GenBank/DDBJ databases">
        <authorList>
            <consortium name="Genoscope"/>
            <consortium name="Whitehead Institute Centre for Genome Research"/>
        </authorList>
    </citation>
    <scope>NUCLEOTIDE SEQUENCE</scope>
</reference>
<organism evidence="2">
    <name type="scientific">Tetraodon nigroviridis</name>
    <name type="common">Spotted green pufferfish</name>
    <name type="synonym">Chelonodon nigroviridis</name>
    <dbReference type="NCBI Taxonomy" id="99883"/>
    <lineage>
        <taxon>Eukaryota</taxon>
        <taxon>Metazoa</taxon>
        <taxon>Chordata</taxon>
        <taxon>Craniata</taxon>
        <taxon>Vertebrata</taxon>
        <taxon>Euteleostomi</taxon>
        <taxon>Actinopterygii</taxon>
        <taxon>Neopterygii</taxon>
        <taxon>Teleostei</taxon>
        <taxon>Neoteleostei</taxon>
        <taxon>Acanthomorphata</taxon>
        <taxon>Eupercaria</taxon>
        <taxon>Tetraodontiformes</taxon>
        <taxon>Tetradontoidea</taxon>
        <taxon>Tetraodontidae</taxon>
        <taxon>Tetraodon</taxon>
    </lineage>
</organism>
<gene>
    <name evidence="2" type="ORF">GSTENG00036390001</name>
</gene>
<protein>
    <submittedName>
        <fullName evidence="2">(spotted green pufferfish) hypothetical protein</fullName>
    </submittedName>
</protein>
<dbReference type="KEGG" id="tng:GSTEN00036390G001"/>
<accession>Q4RB44</accession>
<dbReference type="EMBL" id="CAAE01022299">
    <property type="protein sequence ID" value="CAG14389.1"/>
    <property type="molecule type" value="Genomic_DNA"/>
</dbReference>
<comment type="caution">
    <text evidence="2">The sequence shown here is derived from an EMBL/GenBank/DDBJ whole genome shotgun (WGS) entry which is preliminary data.</text>
</comment>
<feature type="region of interest" description="Disordered" evidence="1">
    <location>
        <begin position="41"/>
        <end position="65"/>
    </location>
</feature>
<reference evidence="2" key="1">
    <citation type="journal article" date="2004" name="Nature">
        <title>Genome duplication in the teleost fish Tetraodon nigroviridis reveals the early vertebrate proto-karyotype.</title>
        <authorList>
            <person name="Jaillon O."/>
            <person name="Aury J.-M."/>
            <person name="Brunet F."/>
            <person name="Petit J.-L."/>
            <person name="Stange-Thomann N."/>
            <person name="Mauceli E."/>
            <person name="Bouneau L."/>
            <person name="Fischer C."/>
            <person name="Ozouf-Costaz C."/>
            <person name="Bernot A."/>
            <person name="Nicaud S."/>
            <person name="Jaffe D."/>
            <person name="Fisher S."/>
            <person name="Lutfalla G."/>
            <person name="Dossat C."/>
            <person name="Segurens B."/>
            <person name="Dasilva C."/>
            <person name="Salanoubat M."/>
            <person name="Levy M."/>
            <person name="Boudet N."/>
            <person name="Castellano S."/>
            <person name="Anthouard V."/>
            <person name="Jubin C."/>
            <person name="Castelli V."/>
            <person name="Katinka M."/>
            <person name="Vacherie B."/>
            <person name="Biemont C."/>
            <person name="Skalli Z."/>
            <person name="Cattolico L."/>
            <person name="Poulain J."/>
            <person name="De Berardinis V."/>
            <person name="Cruaud C."/>
            <person name="Duprat S."/>
            <person name="Brottier P."/>
            <person name="Coutanceau J.-P."/>
            <person name="Gouzy J."/>
            <person name="Parra G."/>
            <person name="Lardier G."/>
            <person name="Chapple C."/>
            <person name="McKernan K.J."/>
            <person name="McEwan P."/>
            <person name="Bosak S."/>
            <person name="Kellis M."/>
            <person name="Volff J.-N."/>
            <person name="Guigo R."/>
            <person name="Zody M.C."/>
            <person name="Mesirov J."/>
            <person name="Lindblad-Toh K."/>
            <person name="Birren B."/>
            <person name="Nusbaum C."/>
            <person name="Kahn D."/>
            <person name="Robinson-Rechavi M."/>
            <person name="Laudet V."/>
            <person name="Schachter V."/>
            <person name="Quetier F."/>
            <person name="Saurin W."/>
            <person name="Scarpelli C."/>
            <person name="Wincker P."/>
            <person name="Lander E.S."/>
            <person name="Weissenbach J."/>
            <person name="Roest Crollius H."/>
        </authorList>
    </citation>
    <scope>NUCLEOTIDE SEQUENCE [LARGE SCALE GENOMIC DNA]</scope>
</reference>
<dbReference type="AlphaFoldDB" id="Q4RB44"/>
<proteinExistence type="predicted"/>
<evidence type="ECO:0000313" key="2">
    <source>
        <dbReference type="EMBL" id="CAG14389.1"/>
    </source>
</evidence>
<name>Q4RB44_TETNG</name>
<evidence type="ECO:0000256" key="1">
    <source>
        <dbReference type="SAM" id="MobiDB-lite"/>
    </source>
</evidence>
<sequence>MNKSHRVPSNRCLSTVEVKSKVGSEAGRAAVLTCFHPATSPRNTHTHTHTHIYNPPAGSSSLSLH</sequence>